<organism evidence="1 2">
    <name type="scientific">Selenomonas ruminantium</name>
    <dbReference type="NCBI Taxonomy" id="971"/>
    <lineage>
        <taxon>Bacteria</taxon>
        <taxon>Bacillati</taxon>
        <taxon>Bacillota</taxon>
        <taxon>Negativicutes</taxon>
        <taxon>Selenomonadales</taxon>
        <taxon>Selenomonadaceae</taxon>
        <taxon>Selenomonas</taxon>
    </lineage>
</organism>
<reference evidence="1 2" key="1">
    <citation type="submission" date="2016-10" db="EMBL/GenBank/DDBJ databases">
        <authorList>
            <person name="de Groot N.N."/>
        </authorList>
    </citation>
    <scope>NUCLEOTIDE SEQUENCE [LARGE SCALE GENOMIC DNA]</scope>
    <source>
        <strain evidence="1 2">Z108</strain>
    </source>
</reference>
<proteinExistence type="predicted"/>
<protein>
    <submittedName>
        <fullName evidence="1">Uncharacterized protein</fullName>
    </submittedName>
</protein>
<evidence type="ECO:0000313" key="2">
    <source>
        <dbReference type="Proteomes" id="UP000183639"/>
    </source>
</evidence>
<gene>
    <name evidence="1" type="ORF">SAMN04487861_11019</name>
</gene>
<dbReference type="Proteomes" id="UP000183639">
    <property type="component" value="Unassembled WGS sequence"/>
</dbReference>
<dbReference type="RefSeq" id="WP_075443184.1">
    <property type="nucleotide sequence ID" value="NZ_FOQK01000010.1"/>
</dbReference>
<name>A0A1I3EG15_SELRU</name>
<dbReference type="EMBL" id="FOQK01000010">
    <property type="protein sequence ID" value="SFH97813.1"/>
    <property type="molecule type" value="Genomic_DNA"/>
</dbReference>
<dbReference type="AlphaFoldDB" id="A0A1I3EG15"/>
<sequence length="60" mass="6669">MVVTSLQLIDLDVILRTWNNVAGKIVRKKGKAINDVNSYQFISNDANISLTDYEIVGTIS</sequence>
<evidence type="ECO:0000313" key="1">
    <source>
        <dbReference type="EMBL" id="SFH97813.1"/>
    </source>
</evidence>
<accession>A0A1I3EG15</accession>